<protein>
    <submittedName>
        <fullName evidence="2">Uncharacterized protein</fullName>
    </submittedName>
</protein>
<name>A0A1J9RGM5_9PEZI</name>
<dbReference type="Proteomes" id="UP000183809">
    <property type="component" value="Unassembled WGS sequence"/>
</dbReference>
<evidence type="ECO:0000256" key="1">
    <source>
        <dbReference type="SAM" id="MobiDB-lite"/>
    </source>
</evidence>
<proteinExistence type="predicted"/>
<keyword evidence="3" id="KW-1185">Reference proteome</keyword>
<feature type="compositionally biased region" description="Acidic residues" evidence="1">
    <location>
        <begin position="45"/>
        <end position="60"/>
    </location>
</feature>
<dbReference type="AlphaFoldDB" id="A0A1J9RGM5"/>
<organism evidence="2 3">
    <name type="scientific">Diplodia corticola</name>
    <dbReference type="NCBI Taxonomy" id="236234"/>
    <lineage>
        <taxon>Eukaryota</taxon>
        <taxon>Fungi</taxon>
        <taxon>Dikarya</taxon>
        <taxon>Ascomycota</taxon>
        <taxon>Pezizomycotina</taxon>
        <taxon>Dothideomycetes</taxon>
        <taxon>Dothideomycetes incertae sedis</taxon>
        <taxon>Botryosphaeriales</taxon>
        <taxon>Botryosphaeriaceae</taxon>
        <taxon>Diplodia</taxon>
    </lineage>
</organism>
<feature type="region of interest" description="Disordered" evidence="1">
    <location>
        <begin position="44"/>
        <end position="66"/>
    </location>
</feature>
<reference evidence="2 3" key="1">
    <citation type="submission" date="2016-10" db="EMBL/GenBank/DDBJ databases">
        <title>Proteomics and genomics reveal pathogen-plant mechanisms compatible with a hemibiotrophic lifestyle of Diplodia corticola.</title>
        <authorList>
            <person name="Fernandes I."/>
            <person name="De Jonge R."/>
            <person name="Van De Peer Y."/>
            <person name="Devreese B."/>
            <person name="Alves A."/>
            <person name="Esteves A.C."/>
        </authorList>
    </citation>
    <scope>NUCLEOTIDE SEQUENCE [LARGE SCALE GENOMIC DNA]</scope>
    <source>
        <strain evidence="2 3">CBS 112549</strain>
    </source>
</reference>
<evidence type="ECO:0000313" key="2">
    <source>
        <dbReference type="EMBL" id="OJD39744.1"/>
    </source>
</evidence>
<evidence type="ECO:0000313" key="3">
    <source>
        <dbReference type="Proteomes" id="UP000183809"/>
    </source>
</evidence>
<dbReference type="EMBL" id="MNUE01000002">
    <property type="protein sequence ID" value="OJD39744.1"/>
    <property type="molecule type" value="Genomic_DNA"/>
</dbReference>
<accession>A0A1J9RGM5</accession>
<dbReference type="GeneID" id="31012602"/>
<gene>
    <name evidence="2" type="ORF">BKCO1_2000151</name>
</gene>
<comment type="caution">
    <text evidence="2">The sequence shown here is derived from an EMBL/GenBank/DDBJ whole genome shotgun (WGS) entry which is preliminary data.</text>
</comment>
<sequence length="66" mass="7150">MESAEDANLVPPPHDEVEGAVEPLHELGAGELVVSTQMDLRYEEVPEDEVPEDEVPDAEVDLGRGP</sequence>
<dbReference type="RefSeq" id="XP_020134731.1">
    <property type="nucleotide sequence ID" value="XM_020272343.1"/>
</dbReference>